<feature type="domain" description="N-acetyltransferase" evidence="3">
    <location>
        <begin position="172"/>
        <end position="320"/>
    </location>
</feature>
<dbReference type="Gene3D" id="3.40.630.30">
    <property type="match status" value="1"/>
</dbReference>
<comment type="caution">
    <text evidence="4">The sequence shown here is derived from an EMBL/GenBank/DDBJ whole genome shotgun (WGS) entry which is preliminary data.</text>
</comment>
<keyword evidence="1" id="KW-0808">Transferase</keyword>
<reference evidence="4 5" key="1">
    <citation type="journal article" date="2014" name="Genome Biol. Evol.">
        <title>Acetic acid bacteria genomes reveal functional traits for adaptation to life in insect guts.</title>
        <authorList>
            <person name="Chouaia B."/>
            <person name="Gaiarsa S."/>
            <person name="Crotti E."/>
            <person name="Comandatore F."/>
            <person name="Degli Esposti M."/>
            <person name="Ricci I."/>
            <person name="Alma A."/>
            <person name="Favia G."/>
            <person name="Bandi C."/>
            <person name="Daffonchio D."/>
        </authorList>
    </citation>
    <scope>NUCLEOTIDE SEQUENCE [LARGE SCALE GENOMIC DNA]</scope>
    <source>
        <strain evidence="4 5">SF2.1</strain>
    </source>
</reference>
<proteinExistence type="predicted"/>
<dbReference type="CDD" id="cd04301">
    <property type="entry name" value="NAT_SF"/>
    <property type="match status" value="1"/>
</dbReference>
<dbReference type="eggNOG" id="COG1846">
    <property type="taxonomic scope" value="Bacteria"/>
</dbReference>
<dbReference type="SUPFAM" id="SSF55729">
    <property type="entry name" value="Acyl-CoA N-acyltransferases (Nat)"/>
    <property type="match status" value="1"/>
</dbReference>
<evidence type="ECO:0000313" key="5">
    <source>
        <dbReference type="Proteomes" id="UP000027583"/>
    </source>
</evidence>
<evidence type="ECO:0000313" key="4">
    <source>
        <dbReference type="EMBL" id="CDG40569.1"/>
    </source>
</evidence>
<dbReference type="eggNOG" id="COG0456">
    <property type="taxonomic scope" value="Bacteria"/>
</dbReference>
<dbReference type="PANTHER" id="PTHR13947">
    <property type="entry name" value="GNAT FAMILY N-ACETYLTRANSFERASE"/>
    <property type="match status" value="1"/>
</dbReference>
<dbReference type="InterPro" id="IPR000835">
    <property type="entry name" value="HTH_MarR-typ"/>
</dbReference>
<dbReference type="InterPro" id="IPR016181">
    <property type="entry name" value="Acyl_CoA_acyltransferase"/>
</dbReference>
<dbReference type="PROSITE" id="PS51186">
    <property type="entry name" value="GNAT"/>
    <property type="match status" value="1"/>
</dbReference>
<name>A0A060QHC9_9PROT</name>
<feature type="domain" description="HTH marR-type" evidence="2">
    <location>
        <begin position="18"/>
        <end position="163"/>
    </location>
</feature>
<reference evidence="4 5" key="2">
    <citation type="journal article" date="2014" name="PLoS ONE">
        <title>Evolution of mitochondria reconstructed from the energy metabolism of living bacteria.</title>
        <authorList>
            <person name="Degli Esposti M."/>
            <person name="Chouaia B."/>
            <person name="Comandatore F."/>
            <person name="Crotti E."/>
            <person name="Sassera D."/>
            <person name="Lievens P.M."/>
            <person name="Daffonchio D."/>
            <person name="Bandi C."/>
        </authorList>
    </citation>
    <scope>NUCLEOTIDE SEQUENCE [LARGE SCALE GENOMIC DNA]</scope>
    <source>
        <strain evidence="4 5">SF2.1</strain>
    </source>
</reference>
<protein>
    <submittedName>
        <fullName evidence="4">Transcriptional regulator, MarR family</fullName>
    </submittedName>
</protein>
<dbReference type="SUPFAM" id="SSF46785">
    <property type="entry name" value="Winged helix' DNA-binding domain"/>
    <property type="match status" value="1"/>
</dbReference>
<gene>
    <name evidence="4" type="ORF">ASAP_2524</name>
</gene>
<dbReference type="GO" id="GO:0003700">
    <property type="term" value="F:DNA-binding transcription factor activity"/>
    <property type="evidence" value="ECO:0007669"/>
    <property type="project" value="InterPro"/>
</dbReference>
<dbReference type="InterPro" id="IPR036388">
    <property type="entry name" value="WH-like_DNA-bd_sf"/>
</dbReference>
<sequence>MDREIGRGAGKVQVISFQADIMDHAIEAVRRFNRFFVQHVGALDAHFAGSDITLAEARLIFEIARLEHIQGTPVTAAALQNSLQIDRGQLSRMIGRLTRCNLIHRDCPEHDRRLRPITLTPGGREMLSGLEERVQGAIRTTLAALDPLSRYDLVTSLTHARFLLAPSADASLTLRAPRPGEVSLIASRQSALYAQSHGWGHKLECLIAETASRFLSGFDPTREACWVADLDQVMAGAVFLTDEGDGVARLRLLHVEPFARRRGIGDALVQQCLAFAHEKHYRRVILWTHTVLENARRLYARNGFSCVATAPHDLFGVPLQGEDWICELITPDAQTNKKL</sequence>
<dbReference type="PANTHER" id="PTHR13947:SF37">
    <property type="entry name" value="LD18367P"/>
    <property type="match status" value="1"/>
</dbReference>
<evidence type="ECO:0000259" key="2">
    <source>
        <dbReference type="PROSITE" id="PS50995"/>
    </source>
</evidence>
<organism evidence="4 5">
    <name type="scientific">Asaia bogorensis</name>
    <dbReference type="NCBI Taxonomy" id="91915"/>
    <lineage>
        <taxon>Bacteria</taxon>
        <taxon>Pseudomonadati</taxon>
        <taxon>Pseudomonadota</taxon>
        <taxon>Alphaproteobacteria</taxon>
        <taxon>Acetobacterales</taxon>
        <taxon>Acetobacteraceae</taxon>
        <taxon>Asaia</taxon>
    </lineage>
</organism>
<dbReference type="Pfam" id="PF00583">
    <property type="entry name" value="Acetyltransf_1"/>
    <property type="match status" value="1"/>
</dbReference>
<dbReference type="InterPro" id="IPR050769">
    <property type="entry name" value="NAT_camello-type"/>
</dbReference>
<dbReference type="PROSITE" id="PS50995">
    <property type="entry name" value="HTH_MARR_2"/>
    <property type="match status" value="1"/>
</dbReference>
<dbReference type="GO" id="GO:0008080">
    <property type="term" value="F:N-acetyltransferase activity"/>
    <property type="evidence" value="ECO:0007669"/>
    <property type="project" value="InterPro"/>
</dbReference>
<evidence type="ECO:0000259" key="3">
    <source>
        <dbReference type="PROSITE" id="PS51186"/>
    </source>
</evidence>
<accession>A0A060QHC9</accession>
<dbReference type="Pfam" id="PF12802">
    <property type="entry name" value="MarR_2"/>
    <property type="match status" value="1"/>
</dbReference>
<dbReference type="Proteomes" id="UP000027583">
    <property type="component" value="Unassembled WGS sequence"/>
</dbReference>
<dbReference type="AlphaFoldDB" id="A0A060QHC9"/>
<dbReference type="InterPro" id="IPR000182">
    <property type="entry name" value="GNAT_dom"/>
</dbReference>
<dbReference type="InterPro" id="IPR036390">
    <property type="entry name" value="WH_DNA-bd_sf"/>
</dbReference>
<dbReference type="EMBL" id="CBLX010000021">
    <property type="protein sequence ID" value="CDG40569.1"/>
    <property type="molecule type" value="Genomic_DNA"/>
</dbReference>
<dbReference type="Gene3D" id="1.10.10.10">
    <property type="entry name" value="Winged helix-like DNA-binding domain superfamily/Winged helix DNA-binding domain"/>
    <property type="match status" value="1"/>
</dbReference>
<dbReference type="SMART" id="SM00347">
    <property type="entry name" value="HTH_MARR"/>
    <property type="match status" value="1"/>
</dbReference>
<evidence type="ECO:0000256" key="1">
    <source>
        <dbReference type="ARBA" id="ARBA00022679"/>
    </source>
</evidence>